<evidence type="ECO:0000256" key="1">
    <source>
        <dbReference type="ARBA" id="ARBA00007718"/>
    </source>
</evidence>
<evidence type="ECO:0000313" key="9">
    <source>
        <dbReference type="EMBL" id="AMY08612.1"/>
    </source>
</evidence>
<dbReference type="PATRIC" id="fig|1813736.3.peg.1903"/>
<dbReference type="InterPro" id="IPR019772">
    <property type="entry name" value="Ferrochelatase_AS"/>
</dbReference>
<evidence type="ECO:0000256" key="7">
    <source>
        <dbReference type="HAMAP-Rule" id="MF_00323"/>
    </source>
</evidence>
<reference evidence="9 10" key="1">
    <citation type="journal article" date="2016" name="Genome Announc.">
        <title>First Complete Genome Sequence of a Subdivision 6 Acidobacterium Strain.</title>
        <authorList>
            <person name="Huang S."/>
            <person name="Vieira S."/>
            <person name="Bunk B."/>
            <person name="Riedel T."/>
            <person name="Sproer C."/>
            <person name="Overmann J."/>
        </authorList>
    </citation>
    <scope>NUCLEOTIDE SEQUENCE [LARGE SCALE GENOMIC DNA]</scope>
    <source>
        <strain evidence="10">DSM 100886 HEG_-6_39</strain>
    </source>
</reference>
<dbReference type="InterPro" id="IPR033644">
    <property type="entry name" value="Ferrochelatase_C"/>
</dbReference>
<dbReference type="RefSeq" id="WP_110170438.1">
    <property type="nucleotide sequence ID" value="NZ_CP015136.1"/>
</dbReference>
<keyword evidence="2 7" id="KW-0408">Iron</keyword>
<keyword evidence="4 7" id="KW-0456">Lyase</keyword>
<dbReference type="SUPFAM" id="SSF53800">
    <property type="entry name" value="Chelatase"/>
    <property type="match status" value="1"/>
</dbReference>
<keyword evidence="5 7" id="KW-0627">Porphyrin biosynthesis</keyword>
<feature type="binding site" evidence="7">
    <location>
        <position position="309"/>
    </location>
    <ligand>
        <name>Fe(2+)</name>
        <dbReference type="ChEBI" id="CHEBI:29033"/>
    </ligand>
</feature>
<dbReference type="PANTHER" id="PTHR11108">
    <property type="entry name" value="FERROCHELATASE"/>
    <property type="match status" value="1"/>
</dbReference>
<gene>
    <name evidence="9" type="primary">hemH_1</name>
    <name evidence="7" type="synonym">hemH</name>
    <name evidence="9" type="ORF">LuPra_01816</name>
</gene>
<evidence type="ECO:0000256" key="5">
    <source>
        <dbReference type="ARBA" id="ARBA00023244"/>
    </source>
</evidence>
<dbReference type="OrthoDB" id="9776380at2"/>
<sequence>MSVAIDTHRAPAWCKLPAPTARVVEHAFDAPPVGVLLFNMGGPGTLDEVEPFLVNLFSDRDIIELPMGALLQPVVARIIARARGNGVRRNYASIGGGSPQLRLTRAQALALNDRLDRVTGRRHIVEIAMRYWQPDTDTALQRLASEGVSRLVTVTLYPHYSRATTGSSRRELDRVLAQPQWQGRFDVSHVDAYPDHPLYLDAMADNVRRALDGFPSHRRNHVTVLFSAHGLPRKFVDEGDPYVEHTHRTVQGILGRVAMPNRHAIGFQSRTGPVTWIGPGTEEVLRDLGRQGVKEVLMVPVSFVSDHIETLYEVDQLFKDDAMAAGILDYRRSEALNTHPLYIEALVDLVGRQFAVA</sequence>
<evidence type="ECO:0000256" key="8">
    <source>
        <dbReference type="RuleBase" id="RU000607"/>
    </source>
</evidence>
<dbReference type="CDD" id="cd03411">
    <property type="entry name" value="Ferrochelatase_N"/>
    <property type="match status" value="1"/>
</dbReference>
<keyword evidence="7 8" id="KW-0963">Cytoplasm</keyword>
<dbReference type="CDD" id="cd00419">
    <property type="entry name" value="Ferrochelatase_C"/>
    <property type="match status" value="1"/>
</dbReference>
<keyword evidence="3 7" id="KW-0350">Heme biosynthesis</keyword>
<evidence type="ECO:0000313" key="10">
    <source>
        <dbReference type="Proteomes" id="UP000076079"/>
    </source>
</evidence>
<name>A0A143PJ48_LUTPR</name>
<comment type="catalytic activity">
    <reaction evidence="7 8">
        <text>heme b + 2 H(+) = protoporphyrin IX + Fe(2+)</text>
        <dbReference type="Rhea" id="RHEA:22584"/>
        <dbReference type="ChEBI" id="CHEBI:15378"/>
        <dbReference type="ChEBI" id="CHEBI:29033"/>
        <dbReference type="ChEBI" id="CHEBI:57306"/>
        <dbReference type="ChEBI" id="CHEBI:60344"/>
        <dbReference type="EC" id="4.98.1.1"/>
    </reaction>
</comment>
<dbReference type="InterPro" id="IPR001015">
    <property type="entry name" value="Ferrochelatase"/>
</dbReference>
<reference evidence="10" key="2">
    <citation type="submission" date="2016-04" db="EMBL/GenBank/DDBJ databases">
        <title>First Complete Genome Sequence of a Subdivision 6 Acidobacterium.</title>
        <authorList>
            <person name="Huang S."/>
            <person name="Vieira S."/>
            <person name="Bunk B."/>
            <person name="Riedel T."/>
            <person name="Sproeer C."/>
            <person name="Overmann J."/>
        </authorList>
    </citation>
    <scope>NUCLEOTIDE SEQUENCE [LARGE SCALE GENOMIC DNA]</scope>
    <source>
        <strain evidence="10">DSM 100886 HEG_-6_39</strain>
    </source>
</reference>
<comment type="pathway">
    <text evidence="7 8">Porphyrin-containing compound metabolism; protoheme biosynthesis; protoheme from protoporphyrin-IX: step 1/1.</text>
</comment>
<evidence type="ECO:0000256" key="6">
    <source>
        <dbReference type="ARBA" id="ARBA00024536"/>
    </source>
</evidence>
<comment type="subcellular location">
    <subcellularLocation>
        <location evidence="7 8">Cytoplasm</location>
    </subcellularLocation>
</comment>
<dbReference type="Gene3D" id="3.40.50.1400">
    <property type="match status" value="2"/>
</dbReference>
<dbReference type="InterPro" id="IPR033659">
    <property type="entry name" value="Ferrochelatase_N"/>
</dbReference>
<comment type="catalytic activity">
    <reaction evidence="6">
        <text>Fe-coproporphyrin III + 2 H(+) = coproporphyrin III + Fe(2+)</text>
        <dbReference type="Rhea" id="RHEA:49572"/>
        <dbReference type="ChEBI" id="CHEBI:15378"/>
        <dbReference type="ChEBI" id="CHEBI:29033"/>
        <dbReference type="ChEBI" id="CHEBI:68438"/>
        <dbReference type="ChEBI" id="CHEBI:131725"/>
        <dbReference type="EC" id="4.99.1.9"/>
    </reaction>
    <physiologicalReaction direction="right-to-left" evidence="6">
        <dbReference type="Rhea" id="RHEA:49574"/>
    </physiologicalReaction>
</comment>
<dbReference type="PROSITE" id="PS00534">
    <property type="entry name" value="FERROCHELATASE"/>
    <property type="match status" value="1"/>
</dbReference>
<dbReference type="Pfam" id="PF00762">
    <property type="entry name" value="Ferrochelatase"/>
    <property type="match status" value="1"/>
</dbReference>
<dbReference type="GO" id="GO:0046872">
    <property type="term" value="F:metal ion binding"/>
    <property type="evidence" value="ECO:0007669"/>
    <property type="project" value="UniProtKB-KW"/>
</dbReference>
<dbReference type="STRING" id="1855912.LuPra_01816"/>
<dbReference type="NCBIfam" id="TIGR00109">
    <property type="entry name" value="hemH"/>
    <property type="match status" value="1"/>
</dbReference>
<proteinExistence type="inferred from homology"/>
<dbReference type="EMBL" id="CP015136">
    <property type="protein sequence ID" value="AMY08612.1"/>
    <property type="molecule type" value="Genomic_DNA"/>
</dbReference>
<dbReference type="GO" id="GO:0006783">
    <property type="term" value="P:heme biosynthetic process"/>
    <property type="evidence" value="ECO:0007669"/>
    <property type="project" value="UniProtKB-UniRule"/>
</dbReference>
<dbReference type="KEGG" id="abac:LuPra_01816"/>
<dbReference type="UniPathway" id="UPA00252">
    <property type="reaction ID" value="UER00325"/>
</dbReference>
<accession>A0A143PJ48</accession>
<dbReference type="EC" id="4.98.1.1" evidence="7 8"/>
<evidence type="ECO:0000256" key="2">
    <source>
        <dbReference type="ARBA" id="ARBA00023004"/>
    </source>
</evidence>
<protein>
    <recommendedName>
        <fullName evidence="7 8">Ferrochelatase</fullName>
        <ecNumber evidence="7 8">4.98.1.1</ecNumber>
    </recommendedName>
    <alternativeName>
        <fullName evidence="7">Heme synthase</fullName>
    </alternativeName>
    <alternativeName>
        <fullName evidence="7">Protoheme ferro-lyase</fullName>
    </alternativeName>
</protein>
<keyword evidence="7" id="KW-0479">Metal-binding</keyword>
<keyword evidence="10" id="KW-1185">Reference proteome</keyword>
<evidence type="ECO:0000256" key="4">
    <source>
        <dbReference type="ARBA" id="ARBA00023239"/>
    </source>
</evidence>
<comment type="similarity">
    <text evidence="1 7 8">Belongs to the ferrochelatase family.</text>
</comment>
<evidence type="ECO:0000256" key="3">
    <source>
        <dbReference type="ARBA" id="ARBA00023133"/>
    </source>
</evidence>
<comment type="function">
    <text evidence="7 8">Catalyzes the ferrous insertion into protoporphyrin IX.</text>
</comment>
<dbReference type="GO" id="GO:0004325">
    <property type="term" value="F:ferrochelatase activity"/>
    <property type="evidence" value="ECO:0007669"/>
    <property type="project" value="UniProtKB-UniRule"/>
</dbReference>
<feature type="binding site" evidence="7">
    <location>
        <position position="229"/>
    </location>
    <ligand>
        <name>Fe(2+)</name>
        <dbReference type="ChEBI" id="CHEBI:29033"/>
    </ligand>
</feature>
<dbReference type="AlphaFoldDB" id="A0A143PJ48"/>
<dbReference type="HAMAP" id="MF_00323">
    <property type="entry name" value="Ferrochelatase"/>
    <property type="match status" value="1"/>
</dbReference>
<dbReference type="Proteomes" id="UP000076079">
    <property type="component" value="Chromosome"/>
</dbReference>
<dbReference type="PANTHER" id="PTHR11108:SF1">
    <property type="entry name" value="FERROCHELATASE, MITOCHONDRIAL"/>
    <property type="match status" value="1"/>
</dbReference>
<dbReference type="GO" id="GO:0005737">
    <property type="term" value="C:cytoplasm"/>
    <property type="evidence" value="ECO:0007669"/>
    <property type="project" value="UniProtKB-SubCell"/>
</dbReference>
<organism evidence="9 10">
    <name type="scientific">Luteitalea pratensis</name>
    <dbReference type="NCBI Taxonomy" id="1855912"/>
    <lineage>
        <taxon>Bacteria</taxon>
        <taxon>Pseudomonadati</taxon>
        <taxon>Acidobacteriota</taxon>
        <taxon>Vicinamibacteria</taxon>
        <taxon>Vicinamibacterales</taxon>
        <taxon>Vicinamibacteraceae</taxon>
        <taxon>Luteitalea</taxon>
    </lineage>
</organism>